<keyword evidence="4 10" id="KW-1133">Transmembrane helix</keyword>
<evidence type="ECO:0000256" key="10">
    <source>
        <dbReference type="RuleBase" id="RU079119"/>
    </source>
</evidence>
<name>A0A9W6YYN2_AMBMO</name>
<dbReference type="InterPro" id="IPR001594">
    <property type="entry name" value="Palmitoyltrfase_DHHC"/>
</dbReference>
<sequence length="375" mass="44172">MAVQFVRWPWLGVAIPGSVIASLGATSIYYVFKLGYATPIYRSIFVGSYLMVCLSYYMAIKTPPGSPPKNFKIVKTETPKKMWYKYCMKCKIYKPERCHHCKTCKKCVLRMDHHCPWTMNCVGYKNFPHFQRFLWWVTIALSHNMVFLFKRLQYYYSIRNLPYYLVPITEMTIIILNTLLSSLVYLTVGILALRIIWSMVNNKTMIESWELERIEEQFYSERFWFNIRSNFAKIYPGKPFPKLSSWKLHYRSKLSENSLVPYDFSYDDFVFPYSCSLYTNMVSSMGPIYLWFWPWGGPSGDGLHYERNTEDEDQLQLPFPPDGADFEPNVHDAEVSSTRLDNEDVLKTWSNGFGETLTDFGVDLETENIETYKHK</sequence>
<feature type="transmembrane region" description="Helical" evidence="10">
    <location>
        <begin position="12"/>
        <end position="32"/>
    </location>
</feature>
<accession>A0A9W6YYN2</accession>
<evidence type="ECO:0000256" key="4">
    <source>
        <dbReference type="ARBA" id="ARBA00022989"/>
    </source>
</evidence>
<evidence type="ECO:0000256" key="2">
    <source>
        <dbReference type="ARBA" id="ARBA00022679"/>
    </source>
</evidence>
<dbReference type="PANTHER" id="PTHR12246">
    <property type="entry name" value="PALMITOYLTRANSFERASE ZDHHC16"/>
    <property type="match status" value="1"/>
</dbReference>
<dbReference type="Pfam" id="PF01529">
    <property type="entry name" value="DHHC"/>
    <property type="match status" value="1"/>
</dbReference>
<dbReference type="EC" id="2.3.1.225" evidence="10"/>
<feature type="transmembrane region" description="Helical" evidence="10">
    <location>
        <begin position="39"/>
        <end position="59"/>
    </location>
</feature>
<keyword evidence="5 10" id="KW-0472">Membrane</keyword>
<evidence type="ECO:0000256" key="5">
    <source>
        <dbReference type="ARBA" id="ARBA00023136"/>
    </source>
</evidence>
<evidence type="ECO:0000256" key="1">
    <source>
        <dbReference type="ARBA" id="ARBA00004141"/>
    </source>
</evidence>
<evidence type="ECO:0000256" key="3">
    <source>
        <dbReference type="ARBA" id="ARBA00022692"/>
    </source>
</evidence>
<evidence type="ECO:0000256" key="6">
    <source>
        <dbReference type="ARBA" id="ARBA00023139"/>
    </source>
</evidence>
<gene>
    <name evidence="12" type="ORF">Amon01_000745800</name>
</gene>
<evidence type="ECO:0000313" key="13">
    <source>
        <dbReference type="Proteomes" id="UP001165063"/>
    </source>
</evidence>
<evidence type="ECO:0000256" key="7">
    <source>
        <dbReference type="ARBA" id="ARBA00023288"/>
    </source>
</evidence>
<keyword evidence="2 10" id="KW-0808">Transferase</keyword>
<evidence type="ECO:0000313" key="12">
    <source>
        <dbReference type="EMBL" id="GMG54556.1"/>
    </source>
</evidence>
<comment type="catalytic activity">
    <reaction evidence="9 10">
        <text>L-cysteinyl-[protein] + hexadecanoyl-CoA = S-hexadecanoyl-L-cysteinyl-[protein] + CoA</text>
        <dbReference type="Rhea" id="RHEA:36683"/>
        <dbReference type="Rhea" id="RHEA-COMP:10131"/>
        <dbReference type="Rhea" id="RHEA-COMP:11032"/>
        <dbReference type="ChEBI" id="CHEBI:29950"/>
        <dbReference type="ChEBI" id="CHEBI:57287"/>
        <dbReference type="ChEBI" id="CHEBI:57379"/>
        <dbReference type="ChEBI" id="CHEBI:74151"/>
        <dbReference type="EC" id="2.3.1.225"/>
    </reaction>
</comment>
<dbReference type="InterPro" id="IPR039859">
    <property type="entry name" value="PFA4/ZDH16/20/ERF2-like"/>
</dbReference>
<organism evidence="12 13">
    <name type="scientific">Ambrosiozyma monospora</name>
    <name type="common">Yeast</name>
    <name type="synonym">Endomycopsis monosporus</name>
    <dbReference type="NCBI Taxonomy" id="43982"/>
    <lineage>
        <taxon>Eukaryota</taxon>
        <taxon>Fungi</taxon>
        <taxon>Dikarya</taxon>
        <taxon>Ascomycota</taxon>
        <taxon>Saccharomycotina</taxon>
        <taxon>Pichiomycetes</taxon>
        <taxon>Pichiales</taxon>
        <taxon>Pichiaceae</taxon>
        <taxon>Ambrosiozyma</taxon>
    </lineage>
</organism>
<comment type="caution">
    <text evidence="12">The sequence shown here is derived from an EMBL/GenBank/DDBJ whole genome shotgun (WGS) entry which is preliminary data.</text>
</comment>
<keyword evidence="7" id="KW-0449">Lipoprotein</keyword>
<keyword evidence="3 10" id="KW-0812">Transmembrane</keyword>
<evidence type="ECO:0000256" key="8">
    <source>
        <dbReference type="ARBA" id="ARBA00023315"/>
    </source>
</evidence>
<feature type="transmembrane region" description="Helical" evidence="10">
    <location>
        <begin position="173"/>
        <end position="197"/>
    </location>
</feature>
<evidence type="ECO:0000256" key="9">
    <source>
        <dbReference type="ARBA" id="ARBA00048048"/>
    </source>
</evidence>
<keyword evidence="8 10" id="KW-0012">Acyltransferase</keyword>
<keyword evidence="6" id="KW-0564">Palmitate</keyword>
<reference evidence="12" key="1">
    <citation type="submission" date="2023-04" db="EMBL/GenBank/DDBJ databases">
        <title>Ambrosiozyma monospora NBRC 1965.</title>
        <authorList>
            <person name="Ichikawa N."/>
            <person name="Sato H."/>
            <person name="Tonouchi N."/>
        </authorList>
    </citation>
    <scope>NUCLEOTIDE SEQUENCE</scope>
    <source>
        <strain evidence="12">NBRC 1965</strain>
    </source>
</reference>
<comment type="subcellular location">
    <subcellularLocation>
        <location evidence="1">Membrane</location>
        <topology evidence="1">Multi-pass membrane protein</topology>
    </subcellularLocation>
</comment>
<dbReference type="PROSITE" id="PS50216">
    <property type="entry name" value="DHHC"/>
    <property type="match status" value="1"/>
</dbReference>
<protein>
    <recommendedName>
        <fullName evidence="10">Palmitoyltransferase</fullName>
        <ecNumber evidence="10">2.3.1.225</ecNumber>
    </recommendedName>
</protein>
<proteinExistence type="inferred from homology"/>
<dbReference type="GO" id="GO:0016020">
    <property type="term" value="C:membrane"/>
    <property type="evidence" value="ECO:0007669"/>
    <property type="project" value="UniProtKB-SubCell"/>
</dbReference>
<keyword evidence="13" id="KW-1185">Reference proteome</keyword>
<dbReference type="GO" id="GO:0019706">
    <property type="term" value="F:protein-cysteine S-palmitoyltransferase activity"/>
    <property type="evidence" value="ECO:0007669"/>
    <property type="project" value="UniProtKB-EC"/>
</dbReference>
<dbReference type="Proteomes" id="UP001165063">
    <property type="component" value="Unassembled WGS sequence"/>
</dbReference>
<comment type="similarity">
    <text evidence="10">Belongs to the DHHC palmitoyltransferase family.</text>
</comment>
<feature type="domain" description="Palmitoyltransferase DHHC" evidence="11">
    <location>
        <begin position="84"/>
        <end position="210"/>
    </location>
</feature>
<evidence type="ECO:0000259" key="11">
    <source>
        <dbReference type="Pfam" id="PF01529"/>
    </source>
</evidence>
<comment type="domain">
    <text evidence="10">The DHHC domain is required for palmitoyltransferase activity.</text>
</comment>
<dbReference type="EMBL" id="BSXU01005556">
    <property type="protein sequence ID" value="GMG54556.1"/>
    <property type="molecule type" value="Genomic_DNA"/>
</dbReference>
<dbReference type="AlphaFoldDB" id="A0A9W6YYN2"/>
<feature type="transmembrane region" description="Helical" evidence="10">
    <location>
        <begin position="133"/>
        <end position="152"/>
    </location>
</feature>
<dbReference type="OrthoDB" id="331948at2759"/>